<comment type="caution">
    <text evidence="2">The sequence shown here is derived from an EMBL/GenBank/DDBJ whole genome shotgun (WGS) entry which is preliminary data.</text>
</comment>
<dbReference type="EMBL" id="BJXR01000037">
    <property type="protein sequence ID" value="GEN10158.1"/>
    <property type="molecule type" value="Genomic_DNA"/>
</dbReference>
<feature type="compositionally biased region" description="Basic and acidic residues" evidence="1">
    <location>
        <begin position="192"/>
        <end position="221"/>
    </location>
</feature>
<dbReference type="Proteomes" id="UP000183760">
    <property type="component" value="Unassembled WGS sequence"/>
</dbReference>
<accession>A0A511TAE7</accession>
<evidence type="ECO:0000313" key="5">
    <source>
        <dbReference type="Proteomes" id="UP000321514"/>
    </source>
</evidence>
<organism evidence="2 5">
    <name type="scientific">Myxococcus fulvus</name>
    <dbReference type="NCBI Taxonomy" id="33"/>
    <lineage>
        <taxon>Bacteria</taxon>
        <taxon>Pseudomonadati</taxon>
        <taxon>Myxococcota</taxon>
        <taxon>Myxococcia</taxon>
        <taxon>Myxococcales</taxon>
        <taxon>Cystobacterineae</taxon>
        <taxon>Myxococcaceae</taxon>
        <taxon>Myxococcus</taxon>
    </lineage>
</organism>
<gene>
    <name evidence="2" type="ORF">MFU01_51950</name>
    <name evidence="3" type="ORF">SAMN05443572_110246</name>
</gene>
<dbReference type="PROSITE" id="PS51257">
    <property type="entry name" value="PROKAR_LIPOPROTEIN"/>
    <property type="match status" value="1"/>
</dbReference>
<dbReference type="RefSeq" id="WP_046712549.1">
    <property type="nucleotide sequence ID" value="NZ_BJXR01000037.1"/>
</dbReference>
<reference evidence="3 4" key="1">
    <citation type="submission" date="2016-10" db="EMBL/GenBank/DDBJ databases">
        <authorList>
            <person name="Varghese N."/>
            <person name="Submissions S."/>
        </authorList>
    </citation>
    <scope>NUCLEOTIDE SEQUENCE [LARGE SCALE GENOMIC DNA]</scope>
    <source>
        <strain evidence="3 4">DSM 16525</strain>
    </source>
</reference>
<evidence type="ECO:0000313" key="4">
    <source>
        <dbReference type="Proteomes" id="UP000183760"/>
    </source>
</evidence>
<sequence length="237" mass="26179">MFQSTRKHRVLAGVVLGTALVLGGCSSSKSAKKQVDESWLARVPESQLGDVRNAQSERTKAQDEVTRADVAVKDAERAVEVSRRNEEAAKLSHEANQTALEAARATGQQSNITQAQRELRTTESKLQAARAQTAWRQRAVETQKARKDLRQAELELSDAHLRQAELQALKNSDDVRAKEMSDAEFTSAVAEAQRKTEEAQRQVDVRLGEERQARADFEKARNGSQGYGGSGVNHDNE</sequence>
<evidence type="ECO:0000256" key="1">
    <source>
        <dbReference type="SAM" id="MobiDB-lite"/>
    </source>
</evidence>
<dbReference type="STRING" id="1334629.MFUL124B02_14590"/>
<evidence type="ECO:0008006" key="6">
    <source>
        <dbReference type="Google" id="ProtNLM"/>
    </source>
</evidence>
<dbReference type="OrthoDB" id="5383443at2"/>
<proteinExistence type="predicted"/>
<feature type="compositionally biased region" description="Polar residues" evidence="1">
    <location>
        <begin position="106"/>
        <end position="116"/>
    </location>
</feature>
<evidence type="ECO:0000313" key="2">
    <source>
        <dbReference type="EMBL" id="GEN10158.1"/>
    </source>
</evidence>
<dbReference type="AlphaFoldDB" id="A0A511TAE7"/>
<reference evidence="2 5" key="2">
    <citation type="submission" date="2019-07" db="EMBL/GenBank/DDBJ databases">
        <title>Whole genome shotgun sequence of Myxococcus fulvus NBRC 100333.</title>
        <authorList>
            <person name="Hosoyama A."/>
            <person name="Uohara A."/>
            <person name="Ohji S."/>
            <person name="Ichikawa N."/>
        </authorList>
    </citation>
    <scope>NUCLEOTIDE SEQUENCE [LARGE SCALE GENOMIC DNA]</scope>
    <source>
        <strain evidence="2 5">NBRC 100333</strain>
    </source>
</reference>
<feature type="region of interest" description="Disordered" evidence="1">
    <location>
        <begin position="188"/>
        <end position="237"/>
    </location>
</feature>
<protein>
    <recommendedName>
        <fullName evidence="6">Lipoprotein</fullName>
    </recommendedName>
</protein>
<dbReference type="Proteomes" id="UP000321514">
    <property type="component" value="Unassembled WGS sequence"/>
</dbReference>
<dbReference type="EMBL" id="FOIB01000010">
    <property type="protein sequence ID" value="SEU35315.1"/>
    <property type="molecule type" value="Genomic_DNA"/>
</dbReference>
<keyword evidence="4" id="KW-1185">Reference proteome</keyword>
<evidence type="ECO:0000313" key="3">
    <source>
        <dbReference type="EMBL" id="SEU35315.1"/>
    </source>
</evidence>
<name>A0A511TAE7_MYXFU</name>
<feature type="region of interest" description="Disordered" evidence="1">
    <location>
        <begin position="103"/>
        <end position="122"/>
    </location>
</feature>